<accession>A0AA39LY46</accession>
<reference evidence="2" key="1">
    <citation type="submission" date="2023-06" db="EMBL/GenBank/DDBJ databases">
        <title>Genomic analysis of the entomopathogenic nematode Steinernema hermaphroditum.</title>
        <authorList>
            <person name="Schwarz E.M."/>
            <person name="Heppert J.K."/>
            <person name="Baniya A."/>
            <person name="Schwartz H.T."/>
            <person name="Tan C.-H."/>
            <person name="Antoshechkin I."/>
            <person name="Sternberg P.W."/>
            <person name="Goodrich-Blair H."/>
            <person name="Dillman A.R."/>
        </authorList>
    </citation>
    <scope>NUCLEOTIDE SEQUENCE</scope>
    <source>
        <strain evidence="2">PS9179</strain>
        <tissue evidence="2">Whole animal</tissue>
    </source>
</reference>
<dbReference type="AlphaFoldDB" id="A0AA39LY46"/>
<dbReference type="Proteomes" id="UP001175271">
    <property type="component" value="Unassembled WGS sequence"/>
</dbReference>
<name>A0AA39LY46_9BILA</name>
<sequence length="101" mass="12075">MRTECRGRRGWPEEWRPRIRLPPFSWPTNSKMQEELLERLSACNEATFKPEDMQAIQEVIDRMPSYIPRLRQLRKDMIFIQNKCADLRAQADALLKEKKEG</sequence>
<dbReference type="EMBL" id="JAUCMV010000003">
    <property type="protein sequence ID" value="KAK0413898.1"/>
    <property type="molecule type" value="Genomic_DNA"/>
</dbReference>
<evidence type="ECO:0000256" key="1">
    <source>
        <dbReference type="SAM" id="Coils"/>
    </source>
</evidence>
<organism evidence="2 3">
    <name type="scientific">Steinernema hermaphroditum</name>
    <dbReference type="NCBI Taxonomy" id="289476"/>
    <lineage>
        <taxon>Eukaryota</taxon>
        <taxon>Metazoa</taxon>
        <taxon>Ecdysozoa</taxon>
        <taxon>Nematoda</taxon>
        <taxon>Chromadorea</taxon>
        <taxon>Rhabditida</taxon>
        <taxon>Tylenchina</taxon>
        <taxon>Panagrolaimomorpha</taxon>
        <taxon>Strongyloidoidea</taxon>
        <taxon>Steinernematidae</taxon>
        <taxon>Steinernema</taxon>
    </lineage>
</organism>
<feature type="coiled-coil region" evidence="1">
    <location>
        <begin position="70"/>
        <end position="97"/>
    </location>
</feature>
<evidence type="ECO:0000313" key="3">
    <source>
        <dbReference type="Proteomes" id="UP001175271"/>
    </source>
</evidence>
<evidence type="ECO:0000313" key="2">
    <source>
        <dbReference type="EMBL" id="KAK0413898.1"/>
    </source>
</evidence>
<proteinExistence type="predicted"/>
<comment type="caution">
    <text evidence="2">The sequence shown here is derived from an EMBL/GenBank/DDBJ whole genome shotgun (WGS) entry which is preliminary data.</text>
</comment>
<protein>
    <submittedName>
        <fullName evidence="2">Uncharacterized protein</fullName>
    </submittedName>
</protein>
<gene>
    <name evidence="2" type="ORF">QR680_007049</name>
</gene>
<keyword evidence="1" id="KW-0175">Coiled coil</keyword>
<keyword evidence="3" id="KW-1185">Reference proteome</keyword>